<protein>
    <submittedName>
        <fullName evidence="3">Uncharacterized protein</fullName>
    </submittedName>
</protein>
<keyword evidence="2" id="KW-0812">Transmembrane</keyword>
<dbReference type="EMBL" id="LAZR01001745">
    <property type="protein sequence ID" value="KKN39745.1"/>
    <property type="molecule type" value="Genomic_DNA"/>
</dbReference>
<dbReference type="AlphaFoldDB" id="A0A0F9Q6X9"/>
<accession>A0A0F9Q6X9</accession>
<name>A0A0F9Q6X9_9ZZZZ</name>
<evidence type="ECO:0000256" key="2">
    <source>
        <dbReference type="SAM" id="Phobius"/>
    </source>
</evidence>
<keyword evidence="2" id="KW-0472">Membrane</keyword>
<feature type="transmembrane region" description="Helical" evidence="2">
    <location>
        <begin position="6"/>
        <end position="31"/>
    </location>
</feature>
<proteinExistence type="predicted"/>
<organism evidence="3">
    <name type="scientific">marine sediment metagenome</name>
    <dbReference type="NCBI Taxonomy" id="412755"/>
    <lineage>
        <taxon>unclassified sequences</taxon>
        <taxon>metagenomes</taxon>
        <taxon>ecological metagenomes</taxon>
    </lineage>
</organism>
<gene>
    <name evidence="3" type="ORF">LCGC14_0740240</name>
</gene>
<comment type="caution">
    <text evidence="3">The sequence shown here is derived from an EMBL/GenBank/DDBJ whole genome shotgun (WGS) entry which is preliminary data.</text>
</comment>
<sequence length="123" mass="14115">MLIILLFAGLGFWTLTLTIAWLVWFITPFLLPKRQEMQQEPERLEDPPAAIQDLISMESEEWARQDLETQAQDLYNTLHDWDKVHATLIQIVGEPPVQEVTDRAWAGEPQAVDTQDSPIAEGF</sequence>
<reference evidence="3" key="1">
    <citation type="journal article" date="2015" name="Nature">
        <title>Complex archaea that bridge the gap between prokaryotes and eukaryotes.</title>
        <authorList>
            <person name="Spang A."/>
            <person name="Saw J.H."/>
            <person name="Jorgensen S.L."/>
            <person name="Zaremba-Niedzwiedzka K."/>
            <person name="Martijn J."/>
            <person name="Lind A.E."/>
            <person name="van Eijk R."/>
            <person name="Schleper C."/>
            <person name="Guy L."/>
            <person name="Ettema T.J."/>
        </authorList>
    </citation>
    <scope>NUCLEOTIDE SEQUENCE</scope>
</reference>
<evidence type="ECO:0000256" key="1">
    <source>
        <dbReference type="SAM" id="MobiDB-lite"/>
    </source>
</evidence>
<keyword evidence="2" id="KW-1133">Transmembrane helix</keyword>
<feature type="region of interest" description="Disordered" evidence="1">
    <location>
        <begin position="102"/>
        <end position="123"/>
    </location>
</feature>
<evidence type="ECO:0000313" key="3">
    <source>
        <dbReference type="EMBL" id="KKN39745.1"/>
    </source>
</evidence>